<dbReference type="PANTHER" id="PTHR31672:SF13">
    <property type="entry name" value="F-BOX PROTEIN CPR30-LIKE"/>
    <property type="match status" value="1"/>
</dbReference>
<reference evidence="1" key="1">
    <citation type="submission" date="2023-12" db="EMBL/GenBank/DDBJ databases">
        <title>Genome assembly of Anisodus tanguticus.</title>
        <authorList>
            <person name="Wang Y.-J."/>
        </authorList>
    </citation>
    <scope>NUCLEOTIDE SEQUENCE</scope>
    <source>
        <strain evidence="1">KB-2021</strain>
        <tissue evidence="1">Leaf</tissue>
    </source>
</reference>
<dbReference type="InterPro" id="IPR050796">
    <property type="entry name" value="SCF_F-box_component"/>
</dbReference>
<accession>A0AAE1S8W6</accession>
<comment type="caution">
    <text evidence="1">The sequence shown here is derived from an EMBL/GenBank/DDBJ whole genome shotgun (WGS) entry which is preliminary data.</text>
</comment>
<gene>
    <name evidence="1" type="ORF">RND71_014329</name>
</gene>
<dbReference type="PANTHER" id="PTHR31672">
    <property type="entry name" value="BNACNNG10540D PROTEIN"/>
    <property type="match status" value="1"/>
</dbReference>
<dbReference type="Proteomes" id="UP001291623">
    <property type="component" value="Unassembled WGS sequence"/>
</dbReference>
<evidence type="ECO:0000313" key="2">
    <source>
        <dbReference type="Proteomes" id="UP001291623"/>
    </source>
</evidence>
<name>A0AAE1S8W6_9SOLA</name>
<evidence type="ECO:0000313" key="1">
    <source>
        <dbReference type="EMBL" id="KAK4366449.1"/>
    </source>
</evidence>
<sequence length="282" mass="32692">MESNRHPKQRKCAQFPSNPVKDSNLTMPILPAEIITRLPVSKSWLDLISTREFIKTHLRLSANNKNKEDTHPFDLDYPNKNASKDISIVGSCNGLIFFAHYSEYSLLWNPTIRKYKNLPDLGLDGRKVMPYMVLDMMSSVMIIRKMKLDASGLFVNRKLHWDTIIAGPNLSYVRTDRNIISFGLATEKWEKMEKPFYGVGESDLCVGTLGSDLCVYSDDKGTHLGAWIMKEYGVKESWIKIFTIRYPNDQILHPHFSVELWSLIHRRHYKDPTQRLELADWN</sequence>
<keyword evidence="2" id="KW-1185">Reference proteome</keyword>
<dbReference type="EMBL" id="JAVYJV010000007">
    <property type="protein sequence ID" value="KAK4366449.1"/>
    <property type="molecule type" value="Genomic_DNA"/>
</dbReference>
<organism evidence="1 2">
    <name type="scientific">Anisodus tanguticus</name>
    <dbReference type="NCBI Taxonomy" id="243964"/>
    <lineage>
        <taxon>Eukaryota</taxon>
        <taxon>Viridiplantae</taxon>
        <taxon>Streptophyta</taxon>
        <taxon>Embryophyta</taxon>
        <taxon>Tracheophyta</taxon>
        <taxon>Spermatophyta</taxon>
        <taxon>Magnoliopsida</taxon>
        <taxon>eudicotyledons</taxon>
        <taxon>Gunneridae</taxon>
        <taxon>Pentapetalae</taxon>
        <taxon>asterids</taxon>
        <taxon>lamiids</taxon>
        <taxon>Solanales</taxon>
        <taxon>Solanaceae</taxon>
        <taxon>Solanoideae</taxon>
        <taxon>Hyoscyameae</taxon>
        <taxon>Anisodus</taxon>
    </lineage>
</organism>
<proteinExistence type="predicted"/>
<protein>
    <submittedName>
        <fullName evidence="1">Uncharacterized protein</fullName>
    </submittedName>
</protein>
<dbReference type="AlphaFoldDB" id="A0AAE1S8W6"/>